<keyword evidence="9" id="KW-1185">Reference proteome</keyword>
<dbReference type="GO" id="GO:0043531">
    <property type="term" value="F:ADP binding"/>
    <property type="evidence" value="ECO:0007669"/>
    <property type="project" value="InterPro"/>
</dbReference>
<evidence type="ECO:0000313" key="9">
    <source>
        <dbReference type="Proteomes" id="UP000198959"/>
    </source>
</evidence>
<proteinExistence type="inferred from homology"/>
<feature type="DNA-binding region" description="OmpR/PhoB-type" evidence="5">
    <location>
        <begin position="1"/>
        <end position="94"/>
    </location>
</feature>
<evidence type="ECO:0000256" key="5">
    <source>
        <dbReference type="PROSITE-ProRule" id="PRU01091"/>
    </source>
</evidence>
<sequence length="962" mass="105492">MEVRILGPVEVWHAGSPVRLARRQQRLILGILALRANELVSANQLIDLLWGDSPPRQARAVVQTRVSELRGVLSGPVEAAVRLRTRGGGYLLESAPEAIDAQHFLALVRASRAERDGKTAIRTLRQALDLWRGPVLGGDVPNELCATLCQGLESARLTATEELFDLELGLGNQQRIVDELLATARVNPARERLVGQLMLALTRVGRSAEALSYYDEWRRWLADEFGVDPQPDVQRLHLSILREGEGEPNAAPDDPLPVAAPEQSGGTFRGGVPRLLPPDVSDFTGRTAEIDRIRRLLTAPGRTGVAVVAVTGPGGVGKTALSVHVAHTLREDFPDGQMYANLRGPDHRTPIDPAEVLGRFLRALGVDGAAVPETIEERADLYRDLLAERRVLVVLDNAASDDQIAPLVPAGQHCAVIINGRTHLGSTFGAPGLRLEIFEPGQAVELLGHVAGPTRLRAEPEAAAELCRQCGFLPLALRVLGARLAAKPHWSVAKLSRMLRDESGRLDQFSYHDLDVRASLSISYAGLSPAAQRLLRLTGHIDLAYTDSWIAAALLDVSPTRGETLLEELFDGQLVDVAESDPVSGSRFRLHHLVRLFARERADVEDDSTELAAARGRVFGAWLSMADRAYRAVHGGPYRTVLVPAERYAVDDAQGIRPAEEPVTWFESERTALAVVARRAAQEGHAAACWELVNITSPLFQMRRYFTEWHELLVLALDAARAADDRHGEATMLYRLAMHSTDRREFARAEEYIAQALEIFATTDSLHGRALVNAFAASLSRIKGHEREALVRYKEVLPELIDARDWTSAAIALRGIGQIHLNQQDYVTADRYFCQALDMCRLGGSTRLEAQVLFWQGMLRVRQERFTDAEPLFSGVLAASRQLGDLTGEGQALHGLSLCYQGLGQVERARKALHTALVLCRQPRPTLLEATIRGALADLESTAGGRNRSTDPHNADTLRSVD</sequence>
<protein>
    <submittedName>
        <fullName evidence="8">DNA-binding transcriptional activator of the SARP family</fullName>
    </submittedName>
</protein>
<dbReference type="CDD" id="cd15831">
    <property type="entry name" value="BTAD"/>
    <property type="match status" value="1"/>
</dbReference>
<dbReference type="GO" id="GO:0003677">
    <property type="term" value="F:DNA binding"/>
    <property type="evidence" value="ECO:0007669"/>
    <property type="project" value="UniProtKB-UniRule"/>
</dbReference>
<feature type="region of interest" description="Disordered" evidence="6">
    <location>
        <begin position="941"/>
        <end position="962"/>
    </location>
</feature>
<dbReference type="SUPFAM" id="SSF46894">
    <property type="entry name" value="C-terminal effector domain of the bipartite response regulators"/>
    <property type="match status" value="1"/>
</dbReference>
<dbReference type="InterPro" id="IPR027417">
    <property type="entry name" value="P-loop_NTPase"/>
</dbReference>
<dbReference type="PROSITE" id="PS51755">
    <property type="entry name" value="OMPR_PHOB"/>
    <property type="match status" value="1"/>
</dbReference>
<dbReference type="PANTHER" id="PTHR35807">
    <property type="entry name" value="TRANSCRIPTIONAL REGULATOR REDD-RELATED"/>
    <property type="match status" value="1"/>
</dbReference>
<dbReference type="InterPro" id="IPR016032">
    <property type="entry name" value="Sig_transdc_resp-reg_C-effctor"/>
</dbReference>
<dbReference type="InterPro" id="IPR051677">
    <property type="entry name" value="AfsR-DnrI-RedD_regulator"/>
</dbReference>
<keyword evidence="2" id="KW-0805">Transcription regulation</keyword>
<dbReference type="Gene3D" id="1.25.40.10">
    <property type="entry name" value="Tetratricopeptide repeat domain"/>
    <property type="match status" value="2"/>
</dbReference>
<dbReference type="PANTHER" id="PTHR35807:SF1">
    <property type="entry name" value="TRANSCRIPTIONAL REGULATOR REDD"/>
    <property type="match status" value="1"/>
</dbReference>
<evidence type="ECO:0000256" key="6">
    <source>
        <dbReference type="SAM" id="MobiDB-lite"/>
    </source>
</evidence>
<dbReference type="Proteomes" id="UP000198959">
    <property type="component" value="Unassembled WGS sequence"/>
</dbReference>
<comment type="similarity">
    <text evidence="1">Belongs to the AfsR/DnrI/RedD regulatory family.</text>
</comment>
<evidence type="ECO:0000256" key="3">
    <source>
        <dbReference type="ARBA" id="ARBA00023125"/>
    </source>
</evidence>
<dbReference type="STRING" id="145854.GA0074692_1565"/>
<name>A0A1C6S209_9ACTN</name>
<feature type="domain" description="OmpR/PhoB-type" evidence="7">
    <location>
        <begin position="1"/>
        <end position="94"/>
    </location>
</feature>
<dbReference type="InterPro" id="IPR019734">
    <property type="entry name" value="TPR_rpt"/>
</dbReference>
<dbReference type="Gene3D" id="3.40.50.300">
    <property type="entry name" value="P-loop containing nucleotide triphosphate hydrolases"/>
    <property type="match status" value="1"/>
</dbReference>
<dbReference type="SMART" id="SM01043">
    <property type="entry name" value="BTAD"/>
    <property type="match status" value="1"/>
</dbReference>
<dbReference type="SMART" id="SM00028">
    <property type="entry name" value="TPR"/>
    <property type="match status" value="3"/>
</dbReference>
<feature type="compositionally biased region" description="Basic and acidic residues" evidence="6">
    <location>
        <begin position="948"/>
        <end position="962"/>
    </location>
</feature>
<dbReference type="PRINTS" id="PR00364">
    <property type="entry name" value="DISEASERSIST"/>
</dbReference>
<gene>
    <name evidence="8" type="ORF">GA0074692_1565</name>
</gene>
<dbReference type="Pfam" id="PF00486">
    <property type="entry name" value="Trans_reg_C"/>
    <property type="match status" value="1"/>
</dbReference>
<evidence type="ECO:0000256" key="4">
    <source>
        <dbReference type="ARBA" id="ARBA00023163"/>
    </source>
</evidence>
<evidence type="ECO:0000256" key="1">
    <source>
        <dbReference type="ARBA" id="ARBA00005820"/>
    </source>
</evidence>
<accession>A0A1C6S209</accession>
<dbReference type="InterPro" id="IPR005158">
    <property type="entry name" value="BTAD"/>
</dbReference>
<evidence type="ECO:0000313" key="8">
    <source>
        <dbReference type="EMBL" id="SCL23362.1"/>
    </source>
</evidence>
<dbReference type="EMBL" id="FMHW01000002">
    <property type="protein sequence ID" value="SCL23362.1"/>
    <property type="molecule type" value="Genomic_DNA"/>
</dbReference>
<dbReference type="Gene3D" id="1.10.10.10">
    <property type="entry name" value="Winged helix-like DNA-binding domain superfamily/Winged helix DNA-binding domain"/>
    <property type="match status" value="1"/>
</dbReference>
<dbReference type="InterPro" id="IPR001867">
    <property type="entry name" value="OmpR/PhoB-type_DNA-bd"/>
</dbReference>
<dbReference type="GO" id="GO:0000160">
    <property type="term" value="P:phosphorelay signal transduction system"/>
    <property type="evidence" value="ECO:0007669"/>
    <property type="project" value="InterPro"/>
</dbReference>
<evidence type="ECO:0000259" key="7">
    <source>
        <dbReference type="PROSITE" id="PS51755"/>
    </source>
</evidence>
<evidence type="ECO:0000256" key="2">
    <source>
        <dbReference type="ARBA" id="ARBA00023015"/>
    </source>
</evidence>
<dbReference type="Pfam" id="PF03704">
    <property type="entry name" value="BTAD"/>
    <property type="match status" value="1"/>
</dbReference>
<dbReference type="SUPFAM" id="SSF52540">
    <property type="entry name" value="P-loop containing nucleoside triphosphate hydrolases"/>
    <property type="match status" value="1"/>
</dbReference>
<dbReference type="AlphaFoldDB" id="A0A1C6S209"/>
<dbReference type="InterPro" id="IPR036388">
    <property type="entry name" value="WH-like_DNA-bd_sf"/>
</dbReference>
<dbReference type="SMART" id="SM00862">
    <property type="entry name" value="Trans_reg_C"/>
    <property type="match status" value="1"/>
</dbReference>
<keyword evidence="4" id="KW-0804">Transcription</keyword>
<dbReference type="SUPFAM" id="SSF48452">
    <property type="entry name" value="TPR-like"/>
    <property type="match status" value="2"/>
</dbReference>
<reference evidence="9" key="1">
    <citation type="submission" date="2016-06" db="EMBL/GenBank/DDBJ databases">
        <authorList>
            <person name="Varghese N."/>
            <person name="Submissions Spin"/>
        </authorList>
    </citation>
    <scope>NUCLEOTIDE SEQUENCE [LARGE SCALE GENOMIC DNA]</scope>
    <source>
        <strain evidence="9">DSM 43817</strain>
    </source>
</reference>
<dbReference type="InterPro" id="IPR011990">
    <property type="entry name" value="TPR-like_helical_dom_sf"/>
</dbReference>
<organism evidence="8 9">
    <name type="scientific">Micromonospora pallida</name>
    <dbReference type="NCBI Taxonomy" id="145854"/>
    <lineage>
        <taxon>Bacteria</taxon>
        <taxon>Bacillati</taxon>
        <taxon>Actinomycetota</taxon>
        <taxon>Actinomycetes</taxon>
        <taxon>Micromonosporales</taxon>
        <taxon>Micromonosporaceae</taxon>
        <taxon>Micromonospora</taxon>
    </lineage>
</organism>
<dbReference type="GO" id="GO:0006355">
    <property type="term" value="P:regulation of DNA-templated transcription"/>
    <property type="evidence" value="ECO:0007669"/>
    <property type="project" value="InterPro"/>
</dbReference>
<keyword evidence="3 5" id="KW-0238">DNA-binding</keyword>